<evidence type="ECO:0000313" key="3">
    <source>
        <dbReference type="Proteomes" id="UP000183750"/>
    </source>
</evidence>
<organism evidence="2 3">
    <name type="scientific">Microbacterium hydrocarbonoxydans</name>
    <dbReference type="NCBI Taxonomy" id="273678"/>
    <lineage>
        <taxon>Bacteria</taxon>
        <taxon>Bacillati</taxon>
        <taxon>Actinomycetota</taxon>
        <taxon>Actinomycetes</taxon>
        <taxon>Micrococcales</taxon>
        <taxon>Microbacteriaceae</taxon>
        <taxon>Microbacterium</taxon>
    </lineage>
</organism>
<gene>
    <name evidence="2" type="ORF">SAMN04489807_3462</name>
</gene>
<feature type="compositionally biased region" description="Low complexity" evidence="1">
    <location>
        <begin position="53"/>
        <end position="62"/>
    </location>
</feature>
<protein>
    <submittedName>
        <fullName evidence="2">Uncharacterized protein</fullName>
    </submittedName>
</protein>
<accession>A0A1H4T6N8</accession>
<dbReference type="EMBL" id="FNSQ01000007">
    <property type="protein sequence ID" value="SEC51969.1"/>
    <property type="molecule type" value="Genomic_DNA"/>
</dbReference>
<feature type="compositionally biased region" description="Basic residues" evidence="1">
    <location>
        <begin position="63"/>
        <end position="74"/>
    </location>
</feature>
<proteinExistence type="predicted"/>
<feature type="region of interest" description="Disordered" evidence="1">
    <location>
        <begin position="1"/>
        <end position="30"/>
    </location>
</feature>
<evidence type="ECO:0000256" key="1">
    <source>
        <dbReference type="SAM" id="MobiDB-lite"/>
    </source>
</evidence>
<dbReference type="AlphaFoldDB" id="A0A1H4T6N8"/>
<feature type="region of interest" description="Disordered" evidence="1">
    <location>
        <begin position="44"/>
        <end position="84"/>
    </location>
</feature>
<dbReference type="Proteomes" id="UP000183750">
    <property type="component" value="Unassembled WGS sequence"/>
</dbReference>
<name>A0A1H4T6N8_9MICO</name>
<evidence type="ECO:0000313" key="2">
    <source>
        <dbReference type="EMBL" id="SEC51969.1"/>
    </source>
</evidence>
<keyword evidence="3" id="KW-1185">Reference proteome</keyword>
<reference evidence="3" key="1">
    <citation type="submission" date="2016-10" db="EMBL/GenBank/DDBJ databases">
        <authorList>
            <person name="Varghese N."/>
            <person name="Submissions S."/>
        </authorList>
    </citation>
    <scope>NUCLEOTIDE SEQUENCE [LARGE SCALE GENOMIC DNA]</scope>
    <source>
        <strain evidence="3">DSM 16089</strain>
    </source>
</reference>
<sequence>MKSLPRAPRVRPRVRRSPPSVRSEDGRRSLTSLRWSLRPAYALEPLGRHAVTGRGRAAGPRSRGTHPRAHRPRPHDRWDEAAEASAARGMTFIPGWSSPPSTSGAASTYWGTCSTPDADLVAPRRRTAGPSGSCAASAETTTWTGTTCWPRPPCPHIADALIASRDFDGNPREGTSRTMRRTTAVRLITAPGSADAHPVTAGRDRMMPCRERLIDAGLGGFRCAPGRRHGLPAP</sequence>